<dbReference type="InterPro" id="IPR036397">
    <property type="entry name" value="RNaseH_sf"/>
</dbReference>
<comment type="catalytic activity">
    <reaction evidence="3">
        <text>DNA(n) + a 2'-deoxyribonucleoside 5'-triphosphate = DNA(n+1) + diphosphate</text>
        <dbReference type="Rhea" id="RHEA:22508"/>
        <dbReference type="Rhea" id="RHEA-COMP:17339"/>
        <dbReference type="Rhea" id="RHEA-COMP:17340"/>
        <dbReference type="ChEBI" id="CHEBI:33019"/>
        <dbReference type="ChEBI" id="CHEBI:61560"/>
        <dbReference type="ChEBI" id="CHEBI:173112"/>
        <dbReference type="EC" id="2.7.7.49"/>
    </reaction>
</comment>
<evidence type="ECO:0000313" key="6">
    <source>
        <dbReference type="EMBL" id="MBW0535302.1"/>
    </source>
</evidence>
<keyword evidence="7" id="KW-1185">Reference proteome</keyword>
<dbReference type="AlphaFoldDB" id="A0A9Q3ICH8"/>
<gene>
    <name evidence="6" type="ORF">O181_075017</name>
</gene>
<dbReference type="Gene3D" id="3.30.420.10">
    <property type="entry name" value="Ribonuclease H-like superfamily/Ribonuclease H"/>
    <property type="match status" value="1"/>
</dbReference>
<keyword evidence="1" id="KW-0815">Transposition</keyword>
<name>A0A9Q3ICH8_9BASI</name>
<proteinExistence type="predicted"/>
<evidence type="ECO:0000256" key="3">
    <source>
        <dbReference type="ARBA" id="ARBA00048173"/>
    </source>
</evidence>
<dbReference type="InterPro" id="IPR039537">
    <property type="entry name" value="Retrotran_Ty1/copia-like"/>
</dbReference>
<dbReference type="GO" id="GO:0003964">
    <property type="term" value="F:RNA-directed DNA polymerase activity"/>
    <property type="evidence" value="ECO:0007669"/>
    <property type="project" value="UniProtKB-EC"/>
</dbReference>
<protein>
    <recommendedName>
        <fullName evidence="5">Integrase catalytic domain-containing protein</fullName>
    </recommendedName>
</protein>
<dbReference type="PANTHER" id="PTHR42648">
    <property type="entry name" value="TRANSPOSASE, PUTATIVE-RELATED"/>
    <property type="match status" value="1"/>
</dbReference>
<dbReference type="EMBL" id="AVOT02040127">
    <property type="protein sequence ID" value="MBW0535302.1"/>
    <property type="molecule type" value="Genomic_DNA"/>
</dbReference>
<reference evidence="6" key="1">
    <citation type="submission" date="2021-03" db="EMBL/GenBank/DDBJ databases">
        <title>Draft genome sequence of rust myrtle Austropuccinia psidii MF-1, a brazilian biotype.</title>
        <authorList>
            <person name="Quecine M.C."/>
            <person name="Pachon D.M.R."/>
            <person name="Bonatelli M.L."/>
            <person name="Correr F.H."/>
            <person name="Franceschini L.M."/>
            <person name="Leite T.F."/>
            <person name="Margarido G.R.A."/>
            <person name="Almeida C.A."/>
            <person name="Ferrarezi J.A."/>
            <person name="Labate C.A."/>
        </authorList>
    </citation>
    <scope>NUCLEOTIDE SEQUENCE</scope>
    <source>
        <strain evidence="6">MF-1</strain>
    </source>
</reference>
<accession>A0A9Q3ICH8</accession>
<dbReference type="Proteomes" id="UP000765509">
    <property type="component" value="Unassembled WGS sequence"/>
</dbReference>
<sequence>MLIQYHYSSSITIYPLRNKSEAGGFLIDWIRKFNNLTKYKAKRVRMDNVREFMATTLKNSFVESGITHETIVPYEHHQAGKIECTNRKIAEAAISLLTKSNLNLNLWPYAFRQAVSVFNHVPHGMDIKTPYEIVTTQKSYLSILRVFGSKSFVHNLTLQKDRTPNAKELVHLGVAEN</sequence>
<dbReference type="GO" id="GO:0015074">
    <property type="term" value="P:DNA integration"/>
    <property type="evidence" value="ECO:0007669"/>
    <property type="project" value="InterPro"/>
</dbReference>
<dbReference type="GO" id="GO:0003723">
    <property type="term" value="F:RNA binding"/>
    <property type="evidence" value="ECO:0007669"/>
    <property type="project" value="UniProtKB-KW"/>
</dbReference>
<dbReference type="PANTHER" id="PTHR42648:SF24">
    <property type="entry name" value="INTEGRASE CATALYTIC DOMAIN-CONTAINING PROTEIN"/>
    <property type="match status" value="1"/>
</dbReference>
<comment type="catalytic activity">
    <reaction evidence="4">
        <text>DNA(n) + a 2'-deoxyribonucleoside 5'-triphosphate = DNA(n+1) + diphosphate</text>
        <dbReference type="Rhea" id="RHEA:22508"/>
        <dbReference type="Rhea" id="RHEA-COMP:17339"/>
        <dbReference type="Rhea" id="RHEA-COMP:17340"/>
        <dbReference type="ChEBI" id="CHEBI:33019"/>
        <dbReference type="ChEBI" id="CHEBI:61560"/>
        <dbReference type="ChEBI" id="CHEBI:173112"/>
        <dbReference type="EC" id="2.7.7.7"/>
    </reaction>
</comment>
<dbReference type="InterPro" id="IPR012337">
    <property type="entry name" value="RNaseH-like_sf"/>
</dbReference>
<organism evidence="6 7">
    <name type="scientific">Austropuccinia psidii MF-1</name>
    <dbReference type="NCBI Taxonomy" id="1389203"/>
    <lineage>
        <taxon>Eukaryota</taxon>
        <taxon>Fungi</taxon>
        <taxon>Dikarya</taxon>
        <taxon>Basidiomycota</taxon>
        <taxon>Pucciniomycotina</taxon>
        <taxon>Pucciniomycetes</taxon>
        <taxon>Pucciniales</taxon>
        <taxon>Sphaerophragmiaceae</taxon>
        <taxon>Austropuccinia</taxon>
    </lineage>
</organism>
<dbReference type="GO" id="GO:0005634">
    <property type="term" value="C:nucleus"/>
    <property type="evidence" value="ECO:0007669"/>
    <property type="project" value="UniProtKB-ARBA"/>
</dbReference>
<evidence type="ECO:0000256" key="1">
    <source>
        <dbReference type="ARBA" id="ARBA00022578"/>
    </source>
</evidence>
<evidence type="ECO:0000256" key="4">
    <source>
        <dbReference type="ARBA" id="ARBA00049244"/>
    </source>
</evidence>
<evidence type="ECO:0000256" key="2">
    <source>
        <dbReference type="ARBA" id="ARBA00022884"/>
    </source>
</evidence>
<feature type="domain" description="Integrase catalytic" evidence="5">
    <location>
        <begin position="1"/>
        <end position="138"/>
    </location>
</feature>
<dbReference type="PROSITE" id="PS50994">
    <property type="entry name" value="INTEGRASE"/>
    <property type="match status" value="1"/>
</dbReference>
<dbReference type="InterPro" id="IPR001584">
    <property type="entry name" value="Integrase_cat-core"/>
</dbReference>
<comment type="caution">
    <text evidence="6">The sequence shown here is derived from an EMBL/GenBank/DDBJ whole genome shotgun (WGS) entry which is preliminary data.</text>
</comment>
<dbReference type="SUPFAM" id="SSF53098">
    <property type="entry name" value="Ribonuclease H-like"/>
    <property type="match status" value="1"/>
</dbReference>
<dbReference type="GO" id="GO:0003887">
    <property type="term" value="F:DNA-directed DNA polymerase activity"/>
    <property type="evidence" value="ECO:0007669"/>
    <property type="project" value="UniProtKB-EC"/>
</dbReference>
<evidence type="ECO:0000313" key="7">
    <source>
        <dbReference type="Proteomes" id="UP000765509"/>
    </source>
</evidence>
<dbReference type="GO" id="GO:0032196">
    <property type="term" value="P:transposition"/>
    <property type="evidence" value="ECO:0007669"/>
    <property type="project" value="UniProtKB-KW"/>
</dbReference>
<keyword evidence="2" id="KW-0694">RNA-binding</keyword>
<evidence type="ECO:0000259" key="5">
    <source>
        <dbReference type="PROSITE" id="PS50994"/>
    </source>
</evidence>